<comment type="similarity">
    <text evidence="1">Belongs to the cytochrome c family.</text>
</comment>
<name>A0A5J5MQG1_MUNRE</name>
<gene>
    <name evidence="2" type="ORF">FD755_003964</name>
</gene>
<protein>
    <submittedName>
        <fullName evidence="2">Uncharacterized protein</fullName>
    </submittedName>
</protein>
<evidence type="ECO:0000313" key="2">
    <source>
        <dbReference type="EMBL" id="KAB0382047.1"/>
    </source>
</evidence>
<proteinExistence type="inferred from homology"/>
<feature type="non-terminal residue" evidence="2">
    <location>
        <position position="1"/>
    </location>
</feature>
<dbReference type="EMBL" id="VCEB01000002">
    <property type="protein sequence ID" value="KAB0382047.1"/>
    <property type="molecule type" value="Genomic_DNA"/>
</dbReference>
<dbReference type="AlphaFoldDB" id="A0A5J5MQG1"/>
<evidence type="ECO:0000313" key="3">
    <source>
        <dbReference type="Proteomes" id="UP000326062"/>
    </source>
</evidence>
<comment type="caution">
    <text evidence="2">The sequence shown here is derived from an EMBL/GenBank/DDBJ whole genome shotgun (WGS) entry which is preliminary data.</text>
</comment>
<reference evidence="2 3" key="1">
    <citation type="submission" date="2019-06" db="EMBL/GenBank/DDBJ databases">
        <title>Discovery of a novel chromosome fission-fusion reversal in muntjac.</title>
        <authorList>
            <person name="Mudd A.B."/>
            <person name="Bredeson J.V."/>
            <person name="Baum R."/>
            <person name="Hockemeyer D."/>
            <person name="Rokhsar D.S."/>
        </authorList>
    </citation>
    <scope>NUCLEOTIDE SEQUENCE [LARGE SCALE GENOMIC DNA]</scope>
    <source>
        <strain evidence="2">UCam_UCB_Mr</strain>
        <tissue evidence="2">Fibroblast cell line</tissue>
    </source>
</reference>
<dbReference type="GO" id="GO:0020037">
    <property type="term" value="F:heme binding"/>
    <property type="evidence" value="ECO:0007669"/>
    <property type="project" value="InterPro"/>
</dbReference>
<dbReference type="GO" id="GO:0009055">
    <property type="term" value="F:electron transfer activity"/>
    <property type="evidence" value="ECO:0007669"/>
    <property type="project" value="InterPro"/>
</dbReference>
<accession>A0A5J5MQG1</accession>
<organism evidence="2 3">
    <name type="scientific">Muntiacus reevesi</name>
    <name type="common">Reeves' muntjac</name>
    <name type="synonym">Cervus reevesi</name>
    <dbReference type="NCBI Taxonomy" id="9886"/>
    <lineage>
        <taxon>Eukaryota</taxon>
        <taxon>Metazoa</taxon>
        <taxon>Chordata</taxon>
        <taxon>Craniata</taxon>
        <taxon>Vertebrata</taxon>
        <taxon>Euteleostomi</taxon>
        <taxon>Mammalia</taxon>
        <taxon>Eutheria</taxon>
        <taxon>Laurasiatheria</taxon>
        <taxon>Artiodactyla</taxon>
        <taxon>Ruminantia</taxon>
        <taxon>Pecora</taxon>
        <taxon>Cervidae</taxon>
        <taxon>Muntiacinae</taxon>
        <taxon>Muntiacus</taxon>
    </lineage>
</organism>
<keyword evidence="3" id="KW-1185">Reference proteome</keyword>
<evidence type="ECO:0000256" key="1">
    <source>
        <dbReference type="ARBA" id="ARBA00006488"/>
    </source>
</evidence>
<dbReference type="InterPro" id="IPR036909">
    <property type="entry name" value="Cyt_c-like_dom_sf"/>
</dbReference>
<dbReference type="Gene3D" id="1.10.760.10">
    <property type="entry name" value="Cytochrome c-like domain"/>
    <property type="match status" value="2"/>
</dbReference>
<dbReference type="Proteomes" id="UP000326062">
    <property type="component" value="Chromosome 2"/>
</dbReference>
<dbReference type="InterPro" id="IPR002327">
    <property type="entry name" value="Cyt_c_1A/1B"/>
</dbReference>
<dbReference type="PANTHER" id="PTHR11961">
    <property type="entry name" value="CYTOCHROME C"/>
    <property type="match status" value="1"/>
</dbReference>
<sequence length="82" mass="9539">EKDWEVFIQKHAQCCTVEKRGKHKTGQYLHGPLEQKTGPAARFSYTSNPKKYIPGTKIIFADIKEKKEREDLLTYLKKATNE</sequence>
<dbReference type="SUPFAM" id="SSF46626">
    <property type="entry name" value="Cytochrome c"/>
    <property type="match status" value="1"/>
</dbReference>